<comment type="subcellular location">
    <subcellularLocation>
        <location evidence="1">Endoplasmic reticulum</location>
    </subcellularLocation>
</comment>
<feature type="region of interest" description="Disordered" evidence="5">
    <location>
        <begin position="100"/>
        <end position="145"/>
    </location>
</feature>
<dbReference type="GO" id="GO:0051082">
    <property type="term" value="F:unfolded protein binding"/>
    <property type="evidence" value="ECO:0007669"/>
    <property type="project" value="InterPro"/>
</dbReference>
<evidence type="ECO:0000256" key="4">
    <source>
        <dbReference type="RuleBase" id="RU362126"/>
    </source>
</evidence>
<evidence type="ECO:0000313" key="6">
    <source>
        <dbReference type="Ensembl" id="ENSSPUP00000011433.1"/>
    </source>
</evidence>
<dbReference type="SUPFAM" id="SSF49899">
    <property type="entry name" value="Concanavalin A-like lectins/glucanases"/>
    <property type="match status" value="1"/>
</dbReference>
<dbReference type="Ensembl" id="ENSSPUT00000012191.1">
    <property type="protein sequence ID" value="ENSSPUP00000011433.1"/>
    <property type="gene ID" value="ENSSPUG00000008775.1"/>
</dbReference>
<accession>A0A8D0GY78</accession>
<keyword evidence="4" id="KW-0143">Chaperone</keyword>
<feature type="compositionally biased region" description="Basic and acidic residues" evidence="5">
    <location>
        <begin position="106"/>
        <end position="115"/>
    </location>
</feature>
<evidence type="ECO:0000256" key="3">
    <source>
        <dbReference type="ARBA" id="ARBA00022824"/>
    </source>
</evidence>
<sequence length="145" mass="17129">MEIEIERKVDGFTHLYTLILRPDQTYEVKIDNEQVESGSLEDDWDFLPPRTINDPTVNKPEDWDDVAEIDDPKDVKPEVRSGTIFDNFLITDNEEYAEEFGDDTWGETKDAEQRMSLEQSEAEQRKKRVKQEKRRVQQPLPKQEL</sequence>
<organism evidence="6 7">
    <name type="scientific">Sphenodon punctatus</name>
    <name type="common">Tuatara</name>
    <name type="synonym">Hatteria punctata</name>
    <dbReference type="NCBI Taxonomy" id="8508"/>
    <lineage>
        <taxon>Eukaryota</taxon>
        <taxon>Metazoa</taxon>
        <taxon>Chordata</taxon>
        <taxon>Craniata</taxon>
        <taxon>Vertebrata</taxon>
        <taxon>Euteleostomi</taxon>
        <taxon>Lepidosauria</taxon>
        <taxon>Sphenodontia</taxon>
        <taxon>Sphenodontidae</taxon>
        <taxon>Sphenodon</taxon>
    </lineage>
</organism>
<dbReference type="PANTHER" id="PTHR11073">
    <property type="entry name" value="CALRETICULIN AND CALNEXIN"/>
    <property type="match status" value="1"/>
</dbReference>
<dbReference type="GO" id="GO:0005789">
    <property type="term" value="C:endoplasmic reticulum membrane"/>
    <property type="evidence" value="ECO:0007669"/>
    <property type="project" value="TreeGrafter"/>
</dbReference>
<dbReference type="AlphaFoldDB" id="A0A8D0GY78"/>
<reference evidence="6" key="2">
    <citation type="submission" date="2025-09" db="UniProtKB">
        <authorList>
            <consortium name="Ensembl"/>
        </authorList>
    </citation>
    <scope>IDENTIFICATION</scope>
</reference>
<reference evidence="6" key="1">
    <citation type="submission" date="2025-08" db="UniProtKB">
        <authorList>
            <consortium name="Ensembl"/>
        </authorList>
    </citation>
    <scope>IDENTIFICATION</scope>
</reference>
<evidence type="ECO:0000313" key="7">
    <source>
        <dbReference type="Proteomes" id="UP000694392"/>
    </source>
</evidence>
<evidence type="ECO:0000256" key="2">
    <source>
        <dbReference type="ARBA" id="ARBA00010983"/>
    </source>
</evidence>
<evidence type="ECO:0000256" key="5">
    <source>
        <dbReference type="SAM" id="MobiDB-lite"/>
    </source>
</evidence>
<proteinExistence type="inferred from homology"/>
<dbReference type="GeneTree" id="ENSGT00950000182915"/>
<keyword evidence="3 4" id="KW-0256">Endoplasmic reticulum</keyword>
<dbReference type="InterPro" id="IPR001580">
    <property type="entry name" value="Calret/calnex"/>
</dbReference>
<dbReference type="InterPro" id="IPR018124">
    <property type="entry name" value="Calret/calnex_CS"/>
</dbReference>
<feature type="region of interest" description="Disordered" evidence="5">
    <location>
        <begin position="37"/>
        <end position="67"/>
    </location>
</feature>
<dbReference type="PANTHER" id="PTHR11073:SF3">
    <property type="entry name" value="CALRETICULIN-3"/>
    <property type="match status" value="1"/>
</dbReference>
<name>A0A8D0GY78_SPHPU</name>
<gene>
    <name evidence="6" type="primary">CALR3</name>
</gene>
<dbReference type="Gene3D" id="1.10.287.540">
    <property type="entry name" value="Helix hairpin bin"/>
    <property type="match status" value="1"/>
</dbReference>
<dbReference type="Pfam" id="PF00262">
    <property type="entry name" value="Calreticulin"/>
    <property type="match status" value="1"/>
</dbReference>
<dbReference type="GO" id="GO:0005509">
    <property type="term" value="F:calcium ion binding"/>
    <property type="evidence" value="ECO:0007669"/>
    <property type="project" value="InterPro"/>
</dbReference>
<dbReference type="GO" id="GO:0006457">
    <property type="term" value="P:protein folding"/>
    <property type="evidence" value="ECO:0007669"/>
    <property type="project" value="InterPro"/>
</dbReference>
<dbReference type="InterPro" id="IPR013320">
    <property type="entry name" value="ConA-like_dom_sf"/>
</dbReference>
<keyword evidence="7" id="KW-1185">Reference proteome</keyword>
<dbReference type="Proteomes" id="UP000694392">
    <property type="component" value="Unplaced"/>
</dbReference>
<evidence type="ECO:0000256" key="1">
    <source>
        <dbReference type="ARBA" id="ARBA00004240"/>
    </source>
</evidence>
<comment type="similarity">
    <text evidence="2 4">Belongs to the calreticulin family.</text>
</comment>
<dbReference type="Gene3D" id="2.60.120.200">
    <property type="match status" value="1"/>
</dbReference>
<dbReference type="GO" id="GO:0036503">
    <property type="term" value="P:ERAD pathway"/>
    <property type="evidence" value="ECO:0007669"/>
    <property type="project" value="TreeGrafter"/>
</dbReference>
<dbReference type="PROSITE" id="PS00805">
    <property type="entry name" value="CALRETICULIN_REPEAT"/>
    <property type="match status" value="1"/>
</dbReference>
<protein>
    <submittedName>
        <fullName evidence="6">Calreticulin 3</fullName>
    </submittedName>
</protein>